<feature type="transmembrane region" description="Helical" evidence="1">
    <location>
        <begin position="7"/>
        <end position="25"/>
    </location>
</feature>
<accession>A0A2T0W6R8</accession>
<comment type="caution">
    <text evidence="2">The sequence shown here is derived from an EMBL/GenBank/DDBJ whole genome shotgun (WGS) entry which is preliminary data.</text>
</comment>
<evidence type="ECO:0000313" key="3">
    <source>
        <dbReference type="Proteomes" id="UP000238205"/>
    </source>
</evidence>
<dbReference type="RefSeq" id="WP_106193504.1">
    <property type="nucleotide sequence ID" value="NZ_PVTO01000012.1"/>
</dbReference>
<dbReference type="AlphaFoldDB" id="A0A2T0W6R8"/>
<evidence type="ECO:0000313" key="2">
    <source>
        <dbReference type="EMBL" id="PRY82395.1"/>
    </source>
</evidence>
<reference evidence="2 3" key="1">
    <citation type="submission" date="2018-03" db="EMBL/GenBank/DDBJ databases">
        <title>Genomic Encyclopedia of Archaeal and Bacterial Type Strains, Phase II (KMG-II): from individual species to whole genera.</title>
        <authorList>
            <person name="Goeker M."/>
        </authorList>
    </citation>
    <scope>NUCLEOTIDE SEQUENCE [LARGE SCALE GENOMIC DNA]</scope>
    <source>
        <strain evidence="2 3">DSM 13175</strain>
    </source>
</reference>
<sequence>MELTRSRFRVIWYLLLYGLVILYTVTFPTTVAWFLFYSFSLLLLLSFVSTRHTFSIQNVNWYKTDENRITLSLTLTSKRKLPFFLSSVNLTLLKGNESDTQYQSSFFSRKVPVTFNQLLLPRGQHDHLTVDFEAVSLFGVWRRHLSFEIPVDVAVYPAVLTKSNRARLMRTINPELTNAIHSSLHEFYVKEIRGYQNRDAFSAIDWKSSMRRGQWMVKDYELEEDAPVDLYFYGGSPTDFEFLLSVTYSLYLELNKMMTSQLYLIGQFEDGPALRETEHSLLTIHPSTDERATAQIIRQSLSTDRKHILIKASDCKLPSGFSPSKADMILDEHDLHFLKGG</sequence>
<organism evidence="2 3">
    <name type="scientific">Alkalibacterium olivapovliticus</name>
    <dbReference type="NCBI Taxonomy" id="99907"/>
    <lineage>
        <taxon>Bacteria</taxon>
        <taxon>Bacillati</taxon>
        <taxon>Bacillota</taxon>
        <taxon>Bacilli</taxon>
        <taxon>Lactobacillales</taxon>
        <taxon>Carnobacteriaceae</taxon>
        <taxon>Alkalibacterium</taxon>
    </lineage>
</organism>
<name>A0A2T0W6R8_9LACT</name>
<evidence type="ECO:0000256" key="1">
    <source>
        <dbReference type="SAM" id="Phobius"/>
    </source>
</evidence>
<keyword evidence="1" id="KW-0812">Transmembrane</keyword>
<keyword evidence="3" id="KW-1185">Reference proteome</keyword>
<dbReference type="Proteomes" id="UP000238205">
    <property type="component" value="Unassembled WGS sequence"/>
</dbReference>
<keyword evidence="1" id="KW-0472">Membrane</keyword>
<dbReference type="EMBL" id="PVTO01000012">
    <property type="protein sequence ID" value="PRY82395.1"/>
    <property type="molecule type" value="Genomic_DNA"/>
</dbReference>
<dbReference type="PANTHER" id="PTHR34351">
    <property type="entry name" value="SLR1927 PROTEIN-RELATED"/>
    <property type="match status" value="1"/>
</dbReference>
<protein>
    <submittedName>
        <fullName evidence="2">Uncharacterized protein DUF58</fullName>
    </submittedName>
</protein>
<proteinExistence type="predicted"/>
<dbReference type="PANTHER" id="PTHR34351:SF2">
    <property type="entry name" value="DUF58 DOMAIN-CONTAINING PROTEIN"/>
    <property type="match status" value="1"/>
</dbReference>
<gene>
    <name evidence="2" type="ORF">CLV38_11251</name>
</gene>
<keyword evidence="1" id="KW-1133">Transmembrane helix</keyword>
<dbReference type="OrthoDB" id="9778037at2"/>